<organism evidence="1 2">
    <name type="scientific">Xenopus laevis</name>
    <name type="common">African clawed frog</name>
    <dbReference type="NCBI Taxonomy" id="8355"/>
    <lineage>
        <taxon>Eukaryota</taxon>
        <taxon>Metazoa</taxon>
        <taxon>Chordata</taxon>
        <taxon>Craniata</taxon>
        <taxon>Vertebrata</taxon>
        <taxon>Euteleostomi</taxon>
        <taxon>Amphibia</taxon>
        <taxon>Batrachia</taxon>
        <taxon>Anura</taxon>
        <taxon>Pipoidea</taxon>
        <taxon>Pipidae</taxon>
        <taxon>Xenopodinae</taxon>
        <taxon>Xenopus</taxon>
        <taxon>Xenopus</taxon>
    </lineage>
</organism>
<reference evidence="2" key="1">
    <citation type="journal article" date="2016" name="Nature">
        <title>Genome evolution in the allotetraploid frog Xenopus laevis.</title>
        <authorList>
            <person name="Session A.M."/>
            <person name="Uno Y."/>
            <person name="Kwon T."/>
            <person name="Chapman J.A."/>
            <person name="Toyoda A."/>
            <person name="Takahashi S."/>
            <person name="Fukui A."/>
            <person name="Hikosaka A."/>
            <person name="Suzuki A."/>
            <person name="Kondo M."/>
            <person name="van Heeringen S.J."/>
            <person name="Quigley I."/>
            <person name="Heinz S."/>
            <person name="Ogino H."/>
            <person name="Ochi H."/>
            <person name="Hellsten U."/>
            <person name="Lyons J.B."/>
            <person name="Simakov O."/>
            <person name="Putnam N."/>
            <person name="Stites J."/>
            <person name="Kuroki Y."/>
            <person name="Tanaka T."/>
            <person name="Michiue T."/>
            <person name="Watanabe M."/>
            <person name="Bogdanovic O."/>
            <person name="Lister R."/>
            <person name="Georgiou G."/>
            <person name="Paranjpe S.S."/>
            <person name="van Kruijsbergen I."/>
            <person name="Shu S."/>
            <person name="Carlson J."/>
            <person name="Kinoshita T."/>
            <person name="Ohta Y."/>
            <person name="Mawaribuchi S."/>
            <person name="Jenkins J."/>
            <person name="Grimwood J."/>
            <person name="Schmutz J."/>
            <person name="Mitros T."/>
            <person name="Mozaffari S.V."/>
            <person name="Suzuki Y."/>
            <person name="Haramoto Y."/>
            <person name="Yamamoto T.S."/>
            <person name="Takagi C."/>
            <person name="Heald R."/>
            <person name="Miller K."/>
            <person name="Haudenschild C."/>
            <person name="Kitzman J."/>
            <person name="Nakayama T."/>
            <person name="Izutsu Y."/>
            <person name="Robert J."/>
            <person name="Fortriede J."/>
            <person name="Burns K."/>
            <person name="Lotay V."/>
            <person name="Karimi K."/>
            <person name="Yasuoka Y."/>
            <person name="Dichmann D.S."/>
            <person name="Flajnik M.F."/>
            <person name="Houston D.W."/>
            <person name="Shendure J."/>
            <person name="DuPasquier L."/>
            <person name="Vize P.D."/>
            <person name="Zorn A.M."/>
            <person name="Ito M."/>
            <person name="Marcotte E.M."/>
            <person name="Wallingford J.B."/>
            <person name="Ito Y."/>
            <person name="Asashima M."/>
            <person name="Ueno N."/>
            <person name="Matsuda Y."/>
            <person name="Veenstra G.J."/>
            <person name="Fujiyama A."/>
            <person name="Harland R.M."/>
            <person name="Taira M."/>
            <person name="Rokhsar D.S."/>
        </authorList>
    </citation>
    <scope>NUCLEOTIDE SEQUENCE [LARGE SCALE GENOMIC DNA]</scope>
    <source>
        <strain evidence="2">J</strain>
    </source>
</reference>
<dbReference type="EMBL" id="CM004467">
    <property type="protein sequence ID" value="OCT98851.1"/>
    <property type="molecule type" value="Genomic_DNA"/>
</dbReference>
<accession>A0A974I2J6</accession>
<dbReference type="Proteomes" id="UP000694892">
    <property type="component" value="Chromosome 1S"/>
</dbReference>
<sequence>MSKWKTISPQSIFMTLLPTYCFMICSTSRTSNWPTTWKMWAAKTRHTVYKLNGQVTKHTMISMNHSGISRCFGGTYKVLCNMSQCCPLFRHDQLP</sequence>
<proteinExistence type="predicted"/>
<evidence type="ECO:0000313" key="1">
    <source>
        <dbReference type="EMBL" id="OCT98851.1"/>
    </source>
</evidence>
<evidence type="ECO:0000313" key="2">
    <source>
        <dbReference type="Proteomes" id="UP000694892"/>
    </source>
</evidence>
<gene>
    <name evidence="1" type="ORF">XELAEV_18011086mg</name>
</gene>
<protein>
    <submittedName>
        <fullName evidence="1">Uncharacterized protein</fullName>
    </submittedName>
</protein>
<name>A0A974I2J6_XENLA</name>
<dbReference type="AlphaFoldDB" id="A0A974I2J6"/>